<protein>
    <recommendedName>
        <fullName evidence="4">Lipoprotein</fullName>
    </recommendedName>
</protein>
<feature type="chain" id="PRO_5042833516" description="Lipoprotein" evidence="1">
    <location>
        <begin position="19"/>
        <end position="125"/>
    </location>
</feature>
<reference evidence="2 3" key="2">
    <citation type="submission" date="2024-08" db="EMBL/GenBank/DDBJ databases">
        <title>Phylogenomic analyses of a clade within the roseobacter group suggest taxonomic reassignments of species of the genera Aestuariivita, Citreicella, Loktanella, Nautella, Pelagibaca, Ruegeria, Thalassobius, Thiobacimonas and Tropicibacter, and the proposal o.</title>
        <authorList>
            <person name="Jeon C.O."/>
        </authorList>
    </citation>
    <scope>NUCLEOTIDE SEQUENCE [LARGE SCALE GENOMIC DNA]</scope>
    <source>
        <strain evidence="2 3">SS1-5</strain>
    </source>
</reference>
<reference evidence="3" key="1">
    <citation type="submission" date="2024-04" db="EMBL/GenBank/DDBJ databases">
        <title>Phylogenomic analyses of a clade within the roseobacter group suggest taxonomic reassignments of species of the genera Aestuariivita, Citreicella, Loktanella, Nautella, Pelagibaca, Ruegeria, Thalassobius, Thiobacimonas and Tropicibacter, and the proposal o.</title>
        <authorList>
            <person name="Jeon C.O."/>
        </authorList>
    </citation>
    <scope>NUCLEOTIDE SEQUENCE [LARGE SCALE GENOMIC DNA]</scope>
    <source>
        <strain evidence="3">SS1-5</strain>
    </source>
</reference>
<dbReference type="Proteomes" id="UP001470809">
    <property type="component" value="Chromosome"/>
</dbReference>
<evidence type="ECO:0000313" key="2">
    <source>
        <dbReference type="EMBL" id="WZU67458.1"/>
    </source>
</evidence>
<organism evidence="2 3">
    <name type="scientific">Yoonia rhodophyticola</name>
    <dbReference type="NCBI Taxonomy" id="3137370"/>
    <lineage>
        <taxon>Bacteria</taxon>
        <taxon>Pseudomonadati</taxon>
        <taxon>Pseudomonadota</taxon>
        <taxon>Alphaproteobacteria</taxon>
        <taxon>Rhodobacterales</taxon>
        <taxon>Paracoccaceae</taxon>
        <taxon>Yoonia</taxon>
    </lineage>
</organism>
<dbReference type="PROSITE" id="PS51257">
    <property type="entry name" value="PROKAR_LIPOPROTEIN"/>
    <property type="match status" value="1"/>
</dbReference>
<evidence type="ECO:0008006" key="4">
    <source>
        <dbReference type="Google" id="ProtNLM"/>
    </source>
</evidence>
<keyword evidence="3" id="KW-1185">Reference proteome</keyword>
<dbReference type="KEGG" id="yrh:AABB31_21460"/>
<sequence length="125" mass="13725">MKRHLVTALAFAGLAACAVDPQAVTERRADLMERLFPDPTDREGLYLVFPIRTGGLNRTLLITHYVDTVSREEVLRRVARYCAGLGSAELTGEARLVKDLGPRKFSQPGGGTRTGFRGRYTCVSA</sequence>
<proteinExistence type="predicted"/>
<name>A0AAN0MKE7_9RHOB</name>
<gene>
    <name evidence="2" type="ORF">AABB31_21460</name>
</gene>
<evidence type="ECO:0000256" key="1">
    <source>
        <dbReference type="SAM" id="SignalP"/>
    </source>
</evidence>
<dbReference type="AlphaFoldDB" id="A0AAN0MKE7"/>
<accession>A0AAN0MKE7</accession>
<keyword evidence="1" id="KW-0732">Signal</keyword>
<dbReference type="RefSeq" id="WP_342076769.1">
    <property type="nucleotide sequence ID" value="NZ_CP151767.2"/>
</dbReference>
<dbReference type="EMBL" id="CP151767">
    <property type="protein sequence ID" value="WZU67458.1"/>
    <property type="molecule type" value="Genomic_DNA"/>
</dbReference>
<feature type="signal peptide" evidence="1">
    <location>
        <begin position="1"/>
        <end position="18"/>
    </location>
</feature>
<evidence type="ECO:0000313" key="3">
    <source>
        <dbReference type="Proteomes" id="UP001470809"/>
    </source>
</evidence>